<proteinExistence type="predicted"/>
<evidence type="ECO:0000313" key="1">
    <source>
        <dbReference type="EMBL" id="NGY04568.1"/>
    </source>
</evidence>
<dbReference type="InterPro" id="IPR042520">
    <property type="entry name" value="GshA_N"/>
</dbReference>
<keyword evidence="1" id="KW-0436">Ligase</keyword>
<organism evidence="1 2">
    <name type="scientific">Solimonas terrae</name>
    <dbReference type="NCBI Taxonomy" id="1396819"/>
    <lineage>
        <taxon>Bacteria</taxon>
        <taxon>Pseudomonadati</taxon>
        <taxon>Pseudomonadota</taxon>
        <taxon>Gammaproteobacteria</taxon>
        <taxon>Nevskiales</taxon>
        <taxon>Nevskiaceae</taxon>
        <taxon>Solimonas</taxon>
    </lineage>
</organism>
<dbReference type="EC" id="6.3.2.2" evidence="1"/>
<dbReference type="InterPro" id="IPR011718">
    <property type="entry name" value="GshA"/>
</dbReference>
<dbReference type="AlphaFoldDB" id="A0A6M2BQ39"/>
<reference evidence="1 2" key="1">
    <citation type="journal article" date="2014" name="Int. J. Syst. Evol. Microbiol.">
        <title>Solimonas terrae sp. nov., isolated from soil.</title>
        <authorList>
            <person name="Kim S.J."/>
            <person name="Moon J.Y."/>
            <person name="Weon H.Y."/>
            <person name="Ahn J.H."/>
            <person name="Chen W.M."/>
            <person name="Kwon S.W."/>
        </authorList>
    </citation>
    <scope>NUCLEOTIDE SEQUENCE [LARGE SCALE GENOMIC DNA]</scope>
    <source>
        <strain evidence="1 2">KIS83-12</strain>
    </source>
</reference>
<dbReference type="NCBIfam" id="TIGR02049">
    <property type="entry name" value="gshA_ferroox"/>
    <property type="match status" value="1"/>
</dbReference>
<accession>A0A6M2BQ39</accession>
<gene>
    <name evidence="1" type="primary">gshA</name>
    <name evidence="1" type="ORF">G7Y85_07325</name>
</gene>
<dbReference type="Gene3D" id="3.40.50.11280">
    <property type="entry name" value="Glutamate-cysteine ligase, N-terminal domain"/>
    <property type="match status" value="1"/>
</dbReference>
<evidence type="ECO:0000313" key="2">
    <source>
        <dbReference type="Proteomes" id="UP000472676"/>
    </source>
</evidence>
<dbReference type="EMBL" id="JAAMOW010000003">
    <property type="protein sequence ID" value="NGY04568.1"/>
    <property type="molecule type" value="Genomic_DNA"/>
</dbReference>
<dbReference type="RefSeq" id="WP_166254199.1">
    <property type="nucleotide sequence ID" value="NZ_JAAMOW010000003.1"/>
</dbReference>
<name>A0A6M2BQ39_9GAMM</name>
<keyword evidence="2" id="KW-1185">Reference proteome</keyword>
<comment type="caution">
    <text evidence="1">The sequence shown here is derived from an EMBL/GenBank/DDBJ whole genome shotgun (WGS) entry which is preliminary data.</text>
</comment>
<dbReference type="GO" id="GO:0004357">
    <property type="term" value="F:glutamate-cysteine ligase activity"/>
    <property type="evidence" value="ECO:0007669"/>
    <property type="project" value="UniProtKB-EC"/>
</dbReference>
<protein>
    <submittedName>
        <fullName evidence="1">Glutamate--cysteine ligase</fullName>
        <ecNumber evidence="1">6.3.2.2</ecNumber>
    </submittedName>
</protein>
<sequence>MNTRTATHPVPRLLTAQTGPLLQLESTLLERAADIEAWFRQQWQHTAPPFYSSVDLRNAGFKLAPVDTNLFPGGFNNLNPAFEALCVQALQAAMERVCPEASGVLLVPENHTRNKFYLENVATLFGLMKKAGFHVRIGSLIPELREPSELTLEISGRKLLLEPVRRDGDRIHVGDFYPCSVLLNNDLSAGVPDVLKDLSQDIVPPPDVGWHLRQKSNHFGFYREVAREFGVIAGIDPWLVDPLFRNCGQINFMKREGEECLEANVELLLEDIRAKYAEYDIKEEPFVIIKSDAGTYGMGVMTARSVEDVRSMNRKARTHMASAKEGREVTGAIIQEGVYTFEKMGTDEATAEPVVYMIDRHVVGGFYRLNSQRGNQENLNAPGMRFEPLAFDEPCSAPDHDCGPDESPNRFYAYGVVARLAALAAAREIEAVSQVRAQSAPVAA</sequence>
<dbReference type="Pfam" id="PF08886">
    <property type="entry name" value="GshA"/>
    <property type="match status" value="1"/>
</dbReference>
<dbReference type="Proteomes" id="UP000472676">
    <property type="component" value="Unassembled WGS sequence"/>
</dbReference>